<evidence type="ECO:0000313" key="2">
    <source>
        <dbReference type="EMBL" id="CAG4979124.1"/>
    </source>
</evidence>
<feature type="compositionally biased region" description="Polar residues" evidence="1">
    <location>
        <begin position="1"/>
        <end position="11"/>
    </location>
</feature>
<proteinExistence type="predicted"/>
<dbReference type="PANTHER" id="PTHR34756:SF1">
    <property type="entry name" value="CELL DIVISION CYCLE-ASSOCIATED PROTEIN 3"/>
    <property type="match status" value="1"/>
</dbReference>
<feature type="region of interest" description="Disordered" evidence="1">
    <location>
        <begin position="315"/>
        <end position="364"/>
    </location>
</feature>
<dbReference type="Proteomes" id="UP000691718">
    <property type="component" value="Unassembled WGS sequence"/>
</dbReference>
<dbReference type="OrthoDB" id="6337960at2759"/>
<feature type="compositionally biased region" description="Low complexity" evidence="1">
    <location>
        <begin position="382"/>
        <end position="395"/>
    </location>
</feature>
<name>A0A8S3WT22_PARAO</name>
<evidence type="ECO:0000256" key="1">
    <source>
        <dbReference type="SAM" id="MobiDB-lite"/>
    </source>
</evidence>
<feature type="region of interest" description="Disordered" evidence="1">
    <location>
        <begin position="376"/>
        <end position="421"/>
    </location>
</feature>
<dbReference type="AlphaFoldDB" id="A0A8S3WT22"/>
<dbReference type="EMBL" id="CAJQZP010000693">
    <property type="protein sequence ID" value="CAG4979124.1"/>
    <property type="molecule type" value="Genomic_DNA"/>
</dbReference>
<feature type="compositionally biased region" description="Basic and acidic residues" evidence="1">
    <location>
        <begin position="411"/>
        <end position="421"/>
    </location>
</feature>
<reference evidence="2" key="1">
    <citation type="submission" date="2021-04" db="EMBL/GenBank/DDBJ databases">
        <authorList>
            <person name="Tunstrom K."/>
        </authorList>
    </citation>
    <scope>NUCLEOTIDE SEQUENCE</scope>
</reference>
<sequence>MGSNSSKSINETAACVHKNDLDIDSNPDPRSPTPEITRTPLQNKNGSKHNITKNVDLRKTFESGQADEKLIHNNPILSAVIKNHLQSYDPRSPTQEFERTPIVIPSQDKNGTVDKKKLRLQTEDTCARPYLNNDVHDSFNISEDGIKLSSDLIIAKNLCDAFYDISLNETVREIEEPLGSSTTSNNAIEEDLNIVNTEKPTKLLETNFDYTETEIFEDSEEIIQDDECFEKSDFEFKKIPMFKILDDDPRSPTMGIERTPIVVAKTEEDASEGNVEEMSDDTLIKALQSTNVELYQTSDTTDGILVYEDESVANDTPKKAKSVSINGSRTPLSCMKNKADTDHTRSKSASTYEATKEKPPAKHLKHVSHIPRFKALSKRTKTSSSVSLKNISKSSAISGDCENTPPHSHRDRWDKDSSIVL</sequence>
<feature type="compositionally biased region" description="Polar residues" evidence="1">
    <location>
        <begin position="34"/>
        <end position="45"/>
    </location>
</feature>
<dbReference type="InterPro" id="IPR038832">
    <property type="entry name" value="CDCA3"/>
</dbReference>
<evidence type="ECO:0000313" key="3">
    <source>
        <dbReference type="Proteomes" id="UP000691718"/>
    </source>
</evidence>
<organism evidence="2 3">
    <name type="scientific">Parnassius apollo</name>
    <name type="common">Apollo butterfly</name>
    <name type="synonym">Papilio apollo</name>
    <dbReference type="NCBI Taxonomy" id="110799"/>
    <lineage>
        <taxon>Eukaryota</taxon>
        <taxon>Metazoa</taxon>
        <taxon>Ecdysozoa</taxon>
        <taxon>Arthropoda</taxon>
        <taxon>Hexapoda</taxon>
        <taxon>Insecta</taxon>
        <taxon>Pterygota</taxon>
        <taxon>Neoptera</taxon>
        <taxon>Endopterygota</taxon>
        <taxon>Lepidoptera</taxon>
        <taxon>Glossata</taxon>
        <taxon>Ditrysia</taxon>
        <taxon>Papilionoidea</taxon>
        <taxon>Papilionidae</taxon>
        <taxon>Parnassiinae</taxon>
        <taxon>Parnassini</taxon>
        <taxon>Parnassius</taxon>
        <taxon>Parnassius</taxon>
    </lineage>
</organism>
<gene>
    <name evidence="2" type="ORF">PAPOLLO_LOCUS9837</name>
</gene>
<accession>A0A8S3WT22</accession>
<protein>
    <submittedName>
        <fullName evidence="2">(apollo) hypothetical protein</fullName>
    </submittedName>
</protein>
<keyword evidence="3" id="KW-1185">Reference proteome</keyword>
<comment type="caution">
    <text evidence="2">The sequence shown here is derived from an EMBL/GenBank/DDBJ whole genome shotgun (WGS) entry which is preliminary data.</text>
</comment>
<dbReference type="PANTHER" id="PTHR34756">
    <property type="entry name" value="CELL DIVISION CYCLE-ASSOCIATED PROTEIN 3"/>
    <property type="match status" value="1"/>
</dbReference>
<feature type="region of interest" description="Disordered" evidence="1">
    <location>
        <begin position="1"/>
        <end position="49"/>
    </location>
</feature>